<evidence type="ECO:0000256" key="10">
    <source>
        <dbReference type="ARBA" id="ARBA00042891"/>
    </source>
</evidence>
<accession>A0A1X7SM33</accession>
<evidence type="ECO:0000256" key="2">
    <source>
        <dbReference type="ARBA" id="ARBA00011738"/>
    </source>
</evidence>
<evidence type="ECO:0000256" key="1">
    <source>
        <dbReference type="ARBA" id="ARBA00001933"/>
    </source>
</evidence>
<keyword evidence="5" id="KW-0663">Pyridoxal phosphate</keyword>
<dbReference type="InterPro" id="IPR015424">
    <property type="entry name" value="PyrdxlP-dep_Trfase"/>
</dbReference>
<evidence type="ECO:0000256" key="8">
    <source>
        <dbReference type="ARBA" id="ARBA00041746"/>
    </source>
</evidence>
<dbReference type="EnsemblMetazoa" id="Aqu2.1.03162_001">
    <property type="protein sequence ID" value="Aqu2.1.03162_001"/>
    <property type="gene ID" value="Aqu2.1.03162"/>
</dbReference>
<evidence type="ECO:0000256" key="3">
    <source>
        <dbReference type="ARBA" id="ARBA00022576"/>
    </source>
</evidence>
<evidence type="ECO:0000313" key="11">
    <source>
        <dbReference type="EnsemblMetazoa" id="Aqu2.1.03162_001"/>
    </source>
</evidence>
<dbReference type="eggNOG" id="KOG1411">
    <property type="taxonomic scope" value="Eukaryota"/>
</dbReference>
<dbReference type="GO" id="GO:0006533">
    <property type="term" value="P:L-aspartate catabolic process"/>
    <property type="evidence" value="ECO:0007669"/>
    <property type="project" value="TreeGrafter"/>
</dbReference>
<reference evidence="11" key="1">
    <citation type="submission" date="2017-05" db="UniProtKB">
        <authorList>
            <consortium name="EnsemblMetazoa"/>
        </authorList>
    </citation>
    <scope>IDENTIFICATION</scope>
</reference>
<proteinExistence type="predicted"/>
<dbReference type="PANTHER" id="PTHR11879">
    <property type="entry name" value="ASPARTATE AMINOTRANSFERASE"/>
    <property type="match status" value="1"/>
</dbReference>
<keyword evidence="4" id="KW-0808">Transferase</keyword>
<dbReference type="InParanoid" id="A0A1X7SM33"/>
<keyword evidence="3" id="KW-0032">Aminotransferase</keyword>
<dbReference type="PANTHER" id="PTHR11879:SF22">
    <property type="entry name" value="ASPARTATE AMINOTRANSFERASE, MITOCHONDRIAL"/>
    <property type="match status" value="1"/>
</dbReference>
<name>A0A1X7SM33_AMPQE</name>
<dbReference type="InterPro" id="IPR000796">
    <property type="entry name" value="Asp_trans"/>
</dbReference>
<dbReference type="GO" id="GO:0004069">
    <property type="term" value="F:L-aspartate:2-oxoglutarate aminotransferase activity"/>
    <property type="evidence" value="ECO:0007669"/>
    <property type="project" value="UniProtKB-EC"/>
</dbReference>
<dbReference type="GO" id="GO:0005739">
    <property type="term" value="C:mitochondrion"/>
    <property type="evidence" value="ECO:0007669"/>
    <property type="project" value="TreeGrafter"/>
</dbReference>
<dbReference type="Gene3D" id="3.90.1150.10">
    <property type="entry name" value="Aspartate Aminotransferase, domain 1"/>
    <property type="match status" value="1"/>
</dbReference>
<comment type="subunit">
    <text evidence="2">Homodimer.</text>
</comment>
<dbReference type="STRING" id="400682.A0A1X7SM33"/>
<evidence type="ECO:0000256" key="5">
    <source>
        <dbReference type="ARBA" id="ARBA00022898"/>
    </source>
</evidence>
<dbReference type="InterPro" id="IPR015422">
    <property type="entry name" value="PyrdxlP-dep_Trfase_small"/>
</dbReference>
<sequence length="144" mass="16001">MASVILIQHKRRRPFMIEWVYVRPRELTWFKYPKDTPWSSLKMAPIDVTFGLSKACKKDSRSPKVNLAIGVYSNDDGSPFVFPVVHEVEKYIAGKGLDKEYAGILGLESFRRASLEFALGSESKAMIGGLCATAQTVAGTSALR</sequence>
<evidence type="ECO:0000256" key="9">
    <source>
        <dbReference type="ARBA" id="ARBA00042867"/>
    </source>
</evidence>
<dbReference type="AlphaFoldDB" id="A0A1X7SM33"/>
<evidence type="ECO:0000256" key="6">
    <source>
        <dbReference type="ARBA" id="ARBA00040891"/>
    </source>
</evidence>
<evidence type="ECO:0000256" key="4">
    <source>
        <dbReference type="ARBA" id="ARBA00022679"/>
    </source>
</evidence>
<dbReference type="SUPFAM" id="SSF53383">
    <property type="entry name" value="PLP-dependent transferases"/>
    <property type="match status" value="1"/>
</dbReference>
<protein>
    <recommendedName>
        <fullName evidence="6">Aspartate aminotransferase, mitochondrial</fullName>
    </recommendedName>
    <alternativeName>
        <fullName evidence="7">Kynurenine aminotransferase 4</fullName>
    </alternativeName>
    <alternativeName>
        <fullName evidence="10">Kynurenine aminotransferase IV</fullName>
    </alternativeName>
    <alternativeName>
        <fullName evidence="9">Kynurenine--oxoglutarate transaminase 4</fullName>
    </alternativeName>
    <alternativeName>
        <fullName evidence="8">Kynurenine--oxoglutarate transaminase IV</fullName>
    </alternativeName>
</protein>
<organism evidence="11">
    <name type="scientific">Amphimedon queenslandica</name>
    <name type="common">Sponge</name>
    <dbReference type="NCBI Taxonomy" id="400682"/>
    <lineage>
        <taxon>Eukaryota</taxon>
        <taxon>Metazoa</taxon>
        <taxon>Porifera</taxon>
        <taxon>Demospongiae</taxon>
        <taxon>Heteroscleromorpha</taxon>
        <taxon>Haplosclerida</taxon>
        <taxon>Niphatidae</taxon>
        <taxon>Amphimedon</taxon>
    </lineage>
</organism>
<comment type="cofactor">
    <cofactor evidence="1">
        <name>pyridoxal 5'-phosphate</name>
        <dbReference type="ChEBI" id="CHEBI:597326"/>
    </cofactor>
</comment>
<evidence type="ECO:0000256" key="7">
    <source>
        <dbReference type="ARBA" id="ARBA00041257"/>
    </source>
</evidence>
<dbReference type="OrthoDB" id="6752799at2759"/>